<sequence>MSDTTLWDSKRAGPTHCSLKLNEFSGPIRLSMEELPFEYMENKYSYLMPGGHYTPSNCIATDKLAVIIPFRDRDTHLRILLNNMHRFLTKQMLDYSIIVVEQVANQTLNRAKLFNVGFVEAMLMYPWSCILFHDVDVLPEDDRILHTCPTRNPRHMAVAMNKFDYKVVTAGYDVDRYPENIARYTMIKHSSEPKSNPVNPCRHKLMELTTRDWREDGLSNLAYKIVRMTHKKLYTHLLVDLLEKEERPLLELMFC</sequence>
<feature type="domain" description="Galactosyltransferase N-terminal" evidence="1">
    <location>
        <begin position="17"/>
        <end position="149"/>
    </location>
</feature>
<dbReference type="EMBL" id="KE125248">
    <property type="protein sequence ID" value="EPB69844.1"/>
    <property type="molecule type" value="Genomic_DNA"/>
</dbReference>
<dbReference type="GO" id="GO:0008378">
    <property type="term" value="F:galactosyltransferase activity"/>
    <property type="evidence" value="ECO:0007669"/>
    <property type="project" value="TreeGrafter"/>
</dbReference>
<gene>
    <name evidence="2" type="ORF">ANCCEY_11066</name>
</gene>
<proteinExistence type="predicted"/>
<dbReference type="Proteomes" id="UP000054495">
    <property type="component" value="Unassembled WGS sequence"/>
</dbReference>
<keyword evidence="2" id="KW-0328">Glycosyltransferase</keyword>
<dbReference type="GO" id="GO:0005975">
    <property type="term" value="P:carbohydrate metabolic process"/>
    <property type="evidence" value="ECO:0007669"/>
    <property type="project" value="InterPro"/>
</dbReference>
<accession>A0A0D6LDA1</accession>
<protein>
    <submittedName>
        <fullName evidence="2">N-acetyllactosaminide 3-alpha-galactosyltransferase</fullName>
    </submittedName>
</protein>
<evidence type="ECO:0000313" key="3">
    <source>
        <dbReference type="Proteomes" id="UP000054495"/>
    </source>
</evidence>
<dbReference type="InterPro" id="IPR027995">
    <property type="entry name" value="Galactosyl_T_N"/>
</dbReference>
<dbReference type="InterPro" id="IPR003859">
    <property type="entry name" value="Galactosyl_T"/>
</dbReference>
<dbReference type="Gene3D" id="3.90.550.10">
    <property type="entry name" value="Spore Coat Polysaccharide Biosynthesis Protein SpsA, Chain A"/>
    <property type="match status" value="2"/>
</dbReference>
<dbReference type="Pfam" id="PF13733">
    <property type="entry name" value="Glyco_transf_7N"/>
    <property type="match status" value="1"/>
</dbReference>
<dbReference type="GO" id="GO:0016020">
    <property type="term" value="C:membrane"/>
    <property type="evidence" value="ECO:0007669"/>
    <property type="project" value="GOC"/>
</dbReference>
<dbReference type="GO" id="GO:0005794">
    <property type="term" value="C:Golgi apparatus"/>
    <property type="evidence" value="ECO:0007669"/>
    <property type="project" value="TreeGrafter"/>
</dbReference>
<dbReference type="PANTHER" id="PTHR19300">
    <property type="entry name" value="BETA-1,4-GALACTOSYLTRANSFERASE"/>
    <property type="match status" value="1"/>
</dbReference>
<dbReference type="PRINTS" id="PR02050">
    <property type="entry name" value="B14GALTRFASE"/>
</dbReference>
<dbReference type="AlphaFoldDB" id="A0A0D6LDA1"/>
<organism evidence="2 3">
    <name type="scientific">Ancylostoma ceylanicum</name>
    <dbReference type="NCBI Taxonomy" id="53326"/>
    <lineage>
        <taxon>Eukaryota</taxon>
        <taxon>Metazoa</taxon>
        <taxon>Ecdysozoa</taxon>
        <taxon>Nematoda</taxon>
        <taxon>Chromadorea</taxon>
        <taxon>Rhabditida</taxon>
        <taxon>Rhabditina</taxon>
        <taxon>Rhabditomorpha</taxon>
        <taxon>Strongyloidea</taxon>
        <taxon>Ancylostomatidae</taxon>
        <taxon>Ancylostomatinae</taxon>
        <taxon>Ancylostoma</taxon>
    </lineage>
</organism>
<reference evidence="2 3" key="1">
    <citation type="submission" date="2013-05" db="EMBL/GenBank/DDBJ databases">
        <title>Draft genome of the parasitic nematode Anyclostoma ceylanicum.</title>
        <authorList>
            <person name="Mitreva M."/>
        </authorList>
    </citation>
    <scope>NUCLEOTIDE SEQUENCE [LARGE SCALE GENOMIC DNA]</scope>
</reference>
<dbReference type="PANTHER" id="PTHR19300:SF57">
    <property type="entry name" value="BETA-1,4-N-ACETYLGALACTOSAMINYLTRANSFERASE"/>
    <property type="match status" value="1"/>
</dbReference>
<keyword evidence="3" id="KW-1185">Reference proteome</keyword>
<evidence type="ECO:0000259" key="1">
    <source>
        <dbReference type="Pfam" id="PF13733"/>
    </source>
</evidence>
<dbReference type="SUPFAM" id="SSF53448">
    <property type="entry name" value="Nucleotide-diphospho-sugar transferases"/>
    <property type="match status" value="1"/>
</dbReference>
<dbReference type="InterPro" id="IPR029044">
    <property type="entry name" value="Nucleotide-diphossugar_trans"/>
</dbReference>
<evidence type="ECO:0000313" key="2">
    <source>
        <dbReference type="EMBL" id="EPB69844.1"/>
    </source>
</evidence>
<dbReference type="GO" id="GO:0033842">
    <property type="term" value="F:N-acetyl-beta-glucosaminyl-derivative 4-beta-N-acetylgalactosaminyltransferase activity"/>
    <property type="evidence" value="ECO:0007669"/>
    <property type="project" value="TreeGrafter"/>
</dbReference>
<name>A0A0D6LDA1_9BILA</name>
<dbReference type="GO" id="GO:0006688">
    <property type="term" value="P:glycosphingolipid biosynthetic process"/>
    <property type="evidence" value="ECO:0007669"/>
    <property type="project" value="TreeGrafter"/>
</dbReference>
<keyword evidence="2" id="KW-0808">Transferase</keyword>